<dbReference type="PROSITE" id="PS50222">
    <property type="entry name" value="EF_HAND_2"/>
    <property type="match status" value="4"/>
</dbReference>
<evidence type="ECO:0000313" key="6">
    <source>
        <dbReference type="Proteomes" id="UP001165065"/>
    </source>
</evidence>
<proteinExistence type="predicted"/>
<comment type="caution">
    <text evidence="5">The sequence shown here is derived from an EMBL/GenBank/DDBJ whole genome shotgun (WGS) entry which is preliminary data.</text>
</comment>
<feature type="domain" description="EF-hand" evidence="4">
    <location>
        <begin position="91"/>
        <end position="126"/>
    </location>
</feature>
<evidence type="ECO:0000256" key="1">
    <source>
        <dbReference type="ARBA" id="ARBA00022737"/>
    </source>
</evidence>
<dbReference type="SMART" id="SM00054">
    <property type="entry name" value="EFh"/>
    <property type="match status" value="4"/>
</dbReference>
<accession>A0A9W7GFU0</accession>
<evidence type="ECO:0000256" key="3">
    <source>
        <dbReference type="SAM" id="MobiDB-lite"/>
    </source>
</evidence>
<dbReference type="GO" id="GO:0005509">
    <property type="term" value="F:calcium ion binding"/>
    <property type="evidence" value="ECO:0007669"/>
    <property type="project" value="InterPro"/>
</dbReference>
<name>A0A9W7GFU0_9STRA</name>
<dbReference type="Proteomes" id="UP001165065">
    <property type="component" value="Unassembled WGS sequence"/>
</dbReference>
<protein>
    <recommendedName>
        <fullName evidence="4">EF-hand domain-containing protein</fullName>
    </recommendedName>
</protein>
<evidence type="ECO:0000256" key="2">
    <source>
        <dbReference type="ARBA" id="ARBA00022837"/>
    </source>
</evidence>
<evidence type="ECO:0000313" key="5">
    <source>
        <dbReference type="EMBL" id="GMI45211.1"/>
    </source>
</evidence>
<dbReference type="OrthoDB" id="26525at2759"/>
<sequence>MGGSVSLAIPIAANNQKILAEKYKVKSEAGQDDESINKELASALPSIVIFNQIDCDHSGSVTLKELKRLIKSLPRKKPTPPPGGWPGGSPPPYMSIDDMFTSLDTNADGKISLDEWIENVSKDDMVGLKAAIDGALDPKTGKIVGYQSLEQRLADLIEKRAPLAAELAAIDKQIESIKNSVGSTGVIVFHQIDIDKSGTIEKKELLRVLKQLPKPKSVGGPKISIEDIMKSLDVDGDGTINEEEWLQKLEDIPTLKASIEEAVGPDGKIKGYRSLENQLWKLQQDVIGLEERIGNGEDGPALVEELTKKKEGVLKLEMKGIKPEPYERGTEA</sequence>
<dbReference type="CDD" id="cd00051">
    <property type="entry name" value="EFh"/>
    <property type="match status" value="2"/>
</dbReference>
<dbReference type="Gene3D" id="1.10.238.10">
    <property type="entry name" value="EF-hand"/>
    <property type="match status" value="2"/>
</dbReference>
<evidence type="ECO:0000259" key="4">
    <source>
        <dbReference type="PROSITE" id="PS50222"/>
    </source>
</evidence>
<keyword evidence="1" id="KW-0677">Repeat</keyword>
<dbReference type="PROSITE" id="PS00018">
    <property type="entry name" value="EF_HAND_1"/>
    <property type="match status" value="4"/>
</dbReference>
<keyword evidence="6" id="KW-1185">Reference proteome</keyword>
<dbReference type="PANTHER" id="PTHR23050">
    <property type="entry name" value="CALCIUM BINDING PROTEIN"/>
    <property type="match status" value="1"/>
</dbReference>
<dbReference type="SUPFAM" id="SSF47473">
    <property type="entry name" value="EF-hand"/>
    <property type="match status" value="1"/>
</dbReference>
<dbReference type="AlphaFoldDB" id="A0A9W7GFU0"/>
<organism evidence="5 6">
    <name type="scientific">Triparma columacea</name>
    <dbReference type="NCBI Taxonomy" id="722753"/>
    <lineage>
        <taxon>Eukaryota</taxon>
        <taxon>Sar</taxon>
        <taxon>Stramenopiles</taxon>
        <taxon>Ochrophyta</taxon>
        <taxon>Bolidophyceae</taxon>
        <taxon>Parmales</taxon>
        <taxon>Triparmaceae</taxon>
        <taxon>Triparma</taxon>
    </lineage>
</organism>
<feature type="domain" description="EF-hand" evidence="4">
    <location>
        <begin position="49"/>
        <end position="76"/>
    </location>
</feature>
<dbReference type="InterPro" id="IPR011992">
    <property type="entry name" value="EF-hand-dom_pair"/>
</dbReference>
<feature type="region of interest" description="Disordered" evidence="3">
    <location>
        <begin position="72"/>
        <end position="91"/>
    </location>
</feature>
<dbReference type="InterPro" id="IPR002048">
    <property type="entry name" value="EF_hand_dom"/>
</dbReference>
<dbReference type="InterPro" id="IPR050145">
    <property type="entry name" value="Centrin_CML-like"/>
</dbReference>
<dbReference type="InterPro" id="IPR018247">
    <property type="entry name" value="EF_Hand_1_Ca_BS"/>
</dbReference>
<keyword evidence="2" id="KW-0106">Calcium</keyword>
<dbReference type="EMBL" id="BRYA01001537">
    <property type="protein sequence ID" value="GMI45211.1"/>
    <property type="molecule type" value="Genomic_DNA"/>
</dbReference>
<feature type="domain" description="EF-hand" evidence="4">
    <location>
        <begin position="188"/>
        <end position="215"/>
    </location>
</feature>
<reference evidence="6" key="1">
    <citation type="journal article" date="2023" name="Commun. Biol.">
        <title>Genome analysis of Parmales, the sister group of diatoms, reveals the evolutionary specialization of diatoms from phago-mixotrophs to photoautotrophs.</title>
        <authorList>
            <person name="Ban H."/>
            <person name="Sato S."/>
            <person name="Yoshikawa S."/>
            <person name="Yamada K."/>
            <person name="Nakamura Y."/>
            <person name="Ichinomiya M."/>
            <person name="Sato N."/>
            <person name="Blanc-Mathieu R."/>
            <person name="Endo H."/>
            <person name="Kuwata A."/>
            <person name="Ogata H."/>
        </authorList>
    </citation>
    <scope>NUCLEOTIDE SEQUENCE [LARGE SCALE GENOMIC DNA]</scope>
</reference>
<feature type="compositionally biased region" description="Pro residues" evidence="3">
    <location>
        <begin position="79"/>
        <end position="91"/>
    </location>
</feature>
<feature type="domain" description="EF-hand" evidence="4">
    <location>
        <begin position="220"/>
        <end position="255"/>
    </location>
</feature>
<gene>
    <name evidence="5" type="ORF">TrCOL_g5712</name>
</gene>
<dbReference type="Pfam" id="PF13499">
    <property type="entry name" value="EF-hand_7"/>
    <property type="match status" value="2"/>
</dbReference>